<reference evidence="3" key="1">
    <citation type="journal article" date="2021" name="PeerJ">
        <title>Extensive microbial diversity within the chicken gut microbiome revealed by metagenomics and culture.</title>
        <authorList>
            <person name="Gilroy R."/>
            <person name="Ravi A."/>
            <person name="Getino M."/>
            <person name="Pursley I."/>
            <person name="Horton D.L."/>
            <person name="Alikhan N.F."/>
            <person name="Baker D."/>
            <person name="Gharbi K."/>
            <person name="Hall N."/>
            <person name="Watson M."/>
            <person name="Adriaenssens E.M."/>
            <person name="Foster-Nyarko E."/>
            <person name="Jarju S."/>
            <person name="Secka A."/>
            <person name="Antonio M."/>
            <person name="Oren A."/>
            <person name="Chaudhuri R.R."/>
            <person name="La Ragione R."/>
            <person name="Hildebrand F."/>
            <person name="Pallen M.J."/>
        </authorList>
    </citation>
    <scope>NUCLEOTIDE SEQUENCE</scope>
    <source>
        <strain evidence="3">ChiGjej1B1-98</strain>
    </source>
</reference>
<feature type="transmembrane region" description="Helical" evidence="1">
    <location>
        <begin position="6"/>
        <end position="30"/>
    </location>
</feature>
<dbReference type="InterPro" id="IPR036465">
    <property type="entry name" value="vWFA_dom_sf"/>
</dbReference>
<sequence>MGVGTVMWWWWVPIVIVVVVLALLAGFLIFRRRRSSSSGLPVAHVDRLTGLKAYRTAMREYRFLTAAAVVLVMIIASVTAVTAARPATVDAQQNEDYKRDILLCLDVSGSMVNVDAEIVRIYRQIVQGLSGERIGMRIWDASGYLAFPMTSDYDYIMEQLDKYEDAFEGRGDFDYRAGTSSIAGASLVGDGLASCATDFANLNEDNDRPRSIILATDNFVNGNQVYSLEQAGQLAIDNEVRVYAINPAHFPTDEPSIQLQEVVEATGGEYFPLDFGGTVRTIIDEINALEAGYIQTPPEVQVIDNPANRPMWIAVLMLGLLGLAWRARL</sequence>
<evidence type="ECO:0000259" key="2">
    <source>
        <dbReference type="PROSITE" id="PS50234"/>
    </source>
</evidence>
<dbReference type="Gene3D" id="3.40.50.410">
    <property type="entry name" value="von Willebrand factor, type A domain"/>
    <property type="match status" value="1"/>
</dbReference>
<organism evidence="3 4">
    <name type="scientific">Candidatus Agrococcus pullicola</name>
    <dbReference type="NCBI Taxonomy" id="2838429"/>
    <lineage>
        <taxon>Bacteria</taxon>
        <taxon>Bacillati</taxon>
        <taxon>Actinomycetota</taxon>
        <taxon>Actinomycetes</taxon>
        <taxon>Micrococcales</taxon>
        <taxon>Microbacteriaceae</taxon>
        <taxon>Agrococcus</taxon>
    </lineage>
</organism>
<keyword evidence="1" id="KW-0472">Membrane</keyword>
<proteinExistence type="predicted"/>
<keyword evidence="1" id="KW-1133">Transmembrane helix</keyword>
<dbReference type="SUPFAM" id="SSF53300">
    <property type="entry name" value="vWA-like"/>
    <property type="match status" value="1"/>
</dbReference>
<evidence type="ECO:0000313" key="4">
    <source>
        <dbReference type="Proteomes" id="UP000824005"/>
    </source>
</evidence>
<dbReference type="Proteomes" id="UP000824005">
    <property type="component" value="Unassembled WGS sequence"/>
</dbReference>
<reference evidence="3" key="2">
    <citation type="submission" date="2021-04" db="EMBL/GenBank/DDBJ databases">
        <authorList>
            <person name="Gilroy R."/>
        </authorList>
    </citation>
    <scope>NUCLEOTIDE SEQUENCE</scope>
    <source>
        <strain evidence="3">ChiGjej1B1-98</strain>
    </source>
</reference>
<evidence type="ECO:0000313" key="3">
    <source>
        <dbReference type="EMBL" id="HIY64948.1"/>
    </source>
</evidence>
<name>A0A9D1YTA5_9MICO</name>
<comment type="caution">
    <text evidence="3">The sequence shown here is derived from an EMBL/GenBank/DDBJ whole genome shotgun (WGS) entry which is preliminary data.</text>
</comment>
<accession>A0A9D1YTA5</accession>
<keyword evidence="1" id="KW-0812">Transmembrane</keyword>
<evidence type="ECO:0000256" key="1">
    <source>
        <dbReference type="SAM" id="Phobius"/>
    </source>
</evidence>
<dbReference type="PROSITE" id="PS50234">
    <property type="entry name" value="VWFA"/>
    <property type="match status" value="1"/>
</dbReference>
<dbReference type="InterPro" id="IPR002035">
    <property type="entry name" value="VWF_A"/>
</dbReference>
<feature type="transmembrane region" description="Helical" evidence="1">
    <location>
        <begin position="61"/>
        <end position="84"/>
    </location>
</feature>
<protein>
    <recommendedName>
        <fullName evidence="2">VWFA domain-containing protein</fullName>
    </recommendedName>
</protein>
<dbReference type="AlphaFoldDB" id="A0A9D1YTA5"/>
<gene>
    <name evidence="3" type="ORF">H9830_01565</name>
</gene>
<feature type="domain" description="VWFA" evidence="2">
    <location>
        <begin position="100"/>
        <end position="286"/>
    </location>
</feature>
<dbReference type="EMBL" id="DXDC01000040">
    <property type="protein sequence ID" value="HIY64948.1"/>
    <property type="molecule type" value="Genomic_DNA"/>
</dbReference>